<feature type="region of interest" description="Disordered" evidence="1">
    <location>
        <begin position="838"/>
        <end position="861"/>
    </location>
</feature>
<dbReference type="InterPro" id="IPR041907">
    <property type="entry name" value="NACAD_UBA"/>
</dbReference>
<feature type="compositionally biased region" description="Low complexity" evidence="1">
    <location>
        <begin position="714"/>
        <end position="737"/>
    </location>
</feature>
<dbReference type="FunFam" id="2.20.70.30:FF:000002">
    <property type="entry name" value="Nascent polypeptide-associated complex (NAC), alpha subunit"/>
    <property type="match status" value="1"/>
</dbReference>
<accession>A0AAY3ZZU1</accession>
<organism evidence="3 4">
    <name type="scientific">Denticeps clupeoides</name>
    <name type="common">denticle herring</name>
    <dbReference type="NCBI Taxonomy" id="299321"/>
    <lineage>
        <taxon>Eukaryota</taxon>
        <taxon>Metazoa</taxon>
        <taxon>Chordata</taxon>
        <taxon>Craniata</taxon>
        <taxon>Vertebrata</taxon>
        <taxon>Euteleostomi</taxon>
        <taxon>Actinopterygii</taxon>
        <taxon>Neopterygii</taxon>
        <taxon>Teleostei</taxon>
        <taxon>Clupei</taxon>
        <taxon>Clupeiformes</taxon>
        <taxon>Denticipitoidei</taxon>
        <taxon>Denticipitidae</taxon>
        <taxon>Denticeps</taxon>
    </lineage>
</organism>
<dbReference type="FunFam" id="1.10.8.10:FF:000006">
    <property type="entry name" value="Putative nascent polypeptide-associated complex subunit alpha"/>
    <property type="match status" value="1"/>
</dbReference>
<dbReference type="CDD" id="cd14416">
    <property type="entry name" value="UBA_NACAD"/>
    <property type="match status" value="1"/>
</dbReference>
<dbReference type="CDD" id="cd22054">
    <property type="entry name" value="NAC_NACA"/>
    <property type="match status" value="1"/>
</dbReference>
<feature type="region of interest" description="Disordered" evidence="1">
    <location>
        <begin position="292"/>
        <end position="340"/>
    </location>
</feature>
<feature type="region of interest" description="Disordered" evidence="1">
    <location>
        <begin position="1490"/>
        <end position="1561"/>
    </location>
</feature>
<dbReference type="InterPro" id="IPR038187">
    <property type="entry name" value="NAC_A/B_dom_sf"/>
</dbReference>
<feature type="compositionally biased region" description="Polar residues" evidence="1">
    <location>
        <begin position="1687"/>
        <end position="1699"/>
    </location>
</feature>
<dbReference type="Gene3D" id="1.10.8.10">
    <property type="entry name" value="DNA helicase RuvA subunit, C-terminal domain"/>
    <property type="match status" value="1"/>
</dbReference>
<feature type="region of interest" description="Disordered" evidence="1">
    <location>
        <begin position="629"/>
        <end position="794"/>
    </location>
</feature>
<reference evidence="3" key="2">
    <citation type="submission" date="2025-08" db="UniProtKB">
        <authorList>
            <consortium name="Ensembl"/>
        </authorList>
    </citation>
    <scope>IDENTIFICATION</scope>
</reference>
<feature type="region of interest" description="Disordered" evidence="1">
    <location>
        <begin position="1061"/>
        <end position="1118"/>
    </location>
</feature>
<feature type="compositionally biased region" description="Polar residues" evidence="1">
    <location>
        <begin position="1170"/>
        <end position="1188"/>
    </location>
</feature>
<dbReference type="PANTHER" id="PTHR21713">
    <property type="entry name" value="NASCENT POLYPEPTIDE ASSOCIATED COMPLEX ALPHA SUBUNIT-RELATED"/>
    <property type="match status" value="1"/>
</dbReference>
<feature type="compositionally biased region" description="Acidic residues" evidence="1">
    <location>
        <begin position="593"/>
        <end position="616"/>
    </location>
</feature>
<feature type="compositionally biased region" description="Polar residues" evidence="1">
    <location>
        <begin position="738"/>
        <end position="750"/>
    </location>
</feature>
<dbReference type="InterPro" id="IPR044034">
    <property type="entry name" value="NAC-like_UBA"/>
</dbReference>
<feature type="compositionally biased region" description="Polar residues" evidence="1">
    <location>
        <begin position="1494"/>
        <end position="1516"/>
    </location>
</feature>
<dbReference type="PROSITE" id="PS51151">
    <property type="entry name" value="NAC_AB"/>
    <property type="match status" value="1"/>
</dbReference>
<sequence length="1914" mass="206254">MPGETAHRDGTHADADTGLPGPDMTRHPSSSSASTPSDCGSIPSPSTPPQLSSPQSISPFGPRLVMAKPNTTACRPQPEGASSDGRPGTVGRLTGHFGKGPCRRGPVKMERIKVLTAAEVESDYHEPDSMDTRVVMGQEALLRNTEKQRRAHALDPATVEPRPLSTFHSDAVQAKGGLDTGQLGSSQGHETCLTSELEEETLLECPVLEAKGAGFVELADNSTLNNEQVEALSLSFSQGEMPSLSFSEPSYVVDPQRVGMLPGLDPDRYYTAPSTPIKMAYCSHLKSQYHLGPHSPGPGSPTDESDLCSPPTSPSGSYVTAEGGSWTSYTSSTSHSCSPNLMGEAELQEAPACYVGSLSEIGDELGDPEREACLYKSDLDVRFRDTMLFDDQEDEEDDQMRRASCHPPWVNEDALSHHKNNQRTTGSQEEESEEALVSTGSQGRGEIAQAYMEVGDDPSQRLDLNAFVAEYFARPDGPLGPEEDFSPGIISSFGFEHPLATDASTAVDTGSLTPATCSSEVSDNDNSLYGEMGSSALLFHGSSRDDGPGGDMMIPASMLPFSASLIFQADSMEITLFPTEDEPENEGAAYAAGEEEGDVDDDYDDEDDEVEKQDEDVEEEAVAMAHAEEAKVLEDPNEEDTSASFLNSLSENSINEGVDESFAYQDDTEESVDSVSYNGDEDEQLYSTERHAELAQSFPGPEDSEQVLAHAPPESSGSESEMEISSESSAPPLSEPSQDATVISKPNSGGQKELEFRPTEKEALAETPKEIPVPSKNKLSASNEESLTEAGKGSCLQHQTDVLPSSNLATVENTLPAEMAGPGIDVASPLDPSILGATAVSVGDEPNPENSVELDQKNGNNVDSVETSLRLDCTATNDLNKGVPLLSYPKEDCSPSNIPVCAYPELSSDVPDNLTPADVSPAERSLDQDNLSENQRSTDDFHQGPLNMYCSTYSILEISPKKGNSEASISQEEAFRRVPGESLALSEECCDFDAESFFMCKMAGSLHSSSVPITPNITHGGDGPGDGEKINSLSDLPDKMVDIDIGILESNLSSWKSIEDLSEAGGGEDGSLRFPQDDGNNIQNQETDSARIYQPGMDQENVSSGPERQDTSHISGATPKCLAFNIPSEDIKKNELSRELNIPQECIFNISAFEPTVPNLPAKEAVPPKNSESQISVQELNKESSNQLPCRDSSDEPSRVVSFTDKIPTISKHDSNSSGQFCVPANETLLTLKGGSFGTFNSRKRSRNVKSVELSANILQPVNKGTLSATIQDTPVELKLAVIKPEASRGQGQGMGCEMADRQISEPKSSVALNRWDKKGNARISGDCEEEGEDTLLLTAGQNPDTVMQQAVVSQTERGREVENCKQSPLGKMAKSGHGGAPIVPGVSAKSQTDGPSAEVTAIEDKGDAEMNKVAETLTTPEGRSEDTSQRRNAGVCPVPHLPMRCKLMPQAQSLNVSSSPEDGQIKTIKQEVLDSHALERMNVTGCTKDINDNDLNGSQSQRSESHQQLHLSSYLASTGSPGPPSVAPPSSTSPSSSSVDPDTDLPTPVQEFQPDHPTSPACFSEAALLRSQTHMLLQPSSMMLLSQEPVSQPVKDALKQAHGPPEPAAAPFAENHLKEADLKIQDFCIESPRHVENLPRVMGHRIKSPNLNSEREAPAGRYTDGLAQCPINFRQKMAEEVDIKNNMGSCNESDSETSLPGLEEPEPLLRPCEPQSQLSPARSPADECLNKAKQSRSEKKARKVRRQPSDRRWQIRSGANVVVKEDRLSACVFLQAMSKLGLKQIHGVTRITIRKSKNILFVISRPDVFKSPASDIYIVFGEAKIEDLSQQVHKAAAEKFKVPLEPSPLIPDITPSLTIKEESEEEEEVDEAGLEHRDVELVMAQANVSRAKAVRALRHNKNDIVNAIMELTM</sequence>
<dbReference type="GeneTree" id="ENSGT00940000161501"/>
<dbReference type="Pfam" id="PF19026">
    <property type="entry name" value="UBA_HYPK"/>
    <property type="match status" value="1"/>
</dbReference>
<feature type="region of interest" description="Disordered" evidence="1">
    <location>
        <begin position="579"/>
        <end position="616"/>
    </location>
</feature>
<evidence type="ECO:0000313" key="3">
    <source>
        <dbReference type="Ensembl" id="ENSDCDP00010002337.1"/>
    </source>
</evidence>
<evidence type="ECO:0000313" key="4">
    <source>
        <dbReference type="Proteomes" id="UP000694580"/>
    </source>
</evidence>
<feature type="region of interest" description="Disordered" evidence="1">
    <location>
        <begin position="909"/>
        <end position="943"/>
    </location>
</feature>
<feature type="region of interest" description="Disordered" evidence="1">
    <location>
        <begin position="408"/>
        <end position="444"/>
    </location>
</feature>
<feature type="compositionally biased region" description="Polar residues" evidence="1">
    <location>
        <begin position="1078"/>
        <end position="1087"/>
    </location>
</feature>
<feature type="region of interest" description="Disordered" evidence="1">
    <location>
        <begin position="1160"/>
        <end position="1199"/>
    </location>
</feature>
<feature type="compositionally biased region" description="Basic and acidic residues" evidence="1">
    <location>
        <begin position="752"/>
        <end position="769"/>
    </location>
</feature>
<dbReference type="Pfam" id="PF01849">
    <property type="entry name" value="NAC"/>
    <property type="match status" value="1"/>
</dbReference>
<reference evidence="3" key="3">
    <citation type="submission" date="2025-09" db="UniProtKB">
        <authorList>
            <consortium name="Ensembl"/>
        </authorList>
    </citation>
    <scope>IDENTIFICATION</scope>
</reference>
<evidence type="ECO:0000256" key="1">
    <source>
        <dbReference type="SAM" id="MobiDB-lite"/>
    </source>
</evidence>
<reference evidence="3 4" key="1">
    <citation type="submission" date="2020-06" db="EMBL/GenBank/DDBJ databases">
        <authorList>
            <consortium name="Wellcome Sanger Institute Data Sharing"/>
        </authorList>
    </citation>
    <scope>NUCLEOTIDE SEQUENCE [LARGE SCALE GENOMIC DNA]</scope>
</reference>
<feature type="domain" description="NAC-A/B" evidence="2">
    <location>
        <begin position="1736"/>
        <end position="1833"/>
    </location>
</feature>
<feature type="compositionally biased region" description="Low complexity" evidence="1">
    <location>
        <begin position="29"/>
        <end position="59"/>
    </location>
</feature>
<protein>
    <recommendedName>
        <fullName evidence="2">NAC-A/B domain-containing protein</fullName>
    </recommendedName>
</protein>
<feature type="compositionally biased region" description="Low complexity" evidence="1">
    <location>
        <begin position="325"/>
        <end position="338"/>
    </location>
</feature>
<feature type="region of interest" description="Disordered" evidence="1">
    <location>
        <begin position="1687"/>
        <end position="1752"/>
    </location>
</feature>
<keyword evidence="4" id="KW-1185">Reference proteome</keyword>
<feature type="region of interest" description="Disordered" evidence="1">
    <location>
        <begin position="1"/>
        <end position="104"/>
    </location>
</feature>
<gene>
    <name evidence="3" type="primary">NACAD</name>
</gene>
<dbReference type="SMART" id="SM01407">
    <property type="entry name" value="NAC"/>
    <property type="match status" value="1"/>
</dbReference>
<name>A0AAY3ZZU1_9TELE</name>
<dbReference type="InterPro" id="IPR016641">
    <property type="entry name" value="EGD2/NACA0like"/>
</dbReference>
<feature type="compositionally biased region" description="Basic and acidic residues" evidence="1">
    <location>
        <begin position="1"/>
        <end position="15"/>
    </location>
</feature>
<feature type="compositionally biased region" description="Polar residues" evidence="1">
    <location>
        <begin position="642"/>
        <end position="655"/>
    </location>
</feature>
<proteinExistence type="predicted"/>
<dbReference type="Ensembl" id="ENSDCDT00010002431.1">
    <property type="protein sequence ID" value="ENSDCDP00010002337.1"/>
    <property type="gene ID" value="ENSDCDG00010001145.1"/>
</dbReference>
<dbReference type="Proteomes" id="UP000694580">
    <property type="component" value="Chromosome 5"/>
</dbReference>
<dbReference type="InterPro" id="IPR002715">
    <property type="entry name" value="Nas_poly-pep-assoc_cplx_dom"/>
</dbReference>
<feature type="compositionally biased region" description="Basic and acidic residues" evidence="1">
    <location>
        <begin position="1725"/>
        <end position="1739"/>
    </location>
</feature>
<dbReference type="Gene3D" id="2.20.70.30">
    <property type="entry name" value="Nascent polypeptide-associated complex domain"/>
    <property type="match status" value="1"/>
</dbReference>
<feature type="compositionally biased region" description="Low complexity" evidence="1">
    <location>
        <begin position="1529"/>
        <end position="1541"/>
    </location>
</feature>
<dbReference type="GO" id="GO:0005854">
    <property type="term" value="C:nascent polypeptide-associated complex"/>
    <property type="evidence" value="ECO:0007669"/>
    <property type="project" value="InterPro"/>
</dbReference>
<evidence type="ECO:0000259" key="2">
    <source>
        <dbReference type="PROSITE" id="PS51151"/>
    </source>
</evidence>